<name>A0A821TZ77_9NEOP</name>
<dbReference type="Proteomes" id="UP000663880">
    <property type="component" value="Unassembled WGS sequence"/>
</dbReference>
<protein>
    <submittedName>
        <fullName evidence="2">Uncharacterized protein</fullName>
    </submittedName>
</protein>
<dbReference type="EMBL" id="CAJOBZ010000028">
    <property type="protein sequence ID" value="CAF4883746.1"/>
    <property type="molecule type" value="Genomic_DNA"/>
</dbReference>
<proteinExistence type="predicted"/>
<evidence type="ECO:0000313" key="3">
    <source>
        <dbReference type="Proteomes" id="UP000663880"/>
    </source>
</evidence>
<organism evidence="2 3">
    <name type="scientific">Pieris macdunnoughi</name>
    <dbReference type="NCBI Taxonomy" id="345717"/>
    <lineage>
        <taxon>Eukaryota</taxon>
        <taxon>Metazoa</taxon>
        <taxon>Ecdysozoa</taxon>
        <taxon>Arthropoda</taxon>
        <taxon>Hexapoda</taxon>
        <taxon>Insecta</taxon>
        <taxon>Pterygota</taxon>
        <taxon>Neoptera</taxon>
        <taxon>Endopterygota</taxon>
        <taxon>Lepidoptera</taxon>
        <taxon>Glossata</taxon>
        <taxon>Ditrysia</taxon>
        <taxon>Papilionoidea</taxon>
        <taxon>Pieridae</taxon>
        <taxon>Pierinae</taxon>
        <taxon>Pieris</taxon>
    </lineage>
</organism>
<dbReference type="AlphaFoldDB" id="A0A821TZ77"/>
<comment type="caution">
    <text evidence="2">The sequence shown here is derived from an EMBL/GenBank/DDBJ whole genome shotgun (WGS) entry which is preliminary data.</text>
</comment>
<evidence type="ECO:0000256" key="1">
    <source>
        <dbReference type="SAM" id="MobiDB-lite"/>
    </source>
</evidence>
<accession>A0A821TZ77</accession>
<feature type="region of interest" description="Disordered" evidence="1">
    <location>
        <begin position="1"/>
        <end position="93"/>
    </location>
</feature>
<reference evidence="2" key="1">
    <citation type="submission" date="2021-02" db="EMBL/GenBank/DDBJ databases">
        <authorList>
            <person name="Steward A R."/>
        </authorList>
    </citation>
    <scope>NUCLEOTIDE SEQUENCE</scope>
</reference>
<dbReference type="OrthoDB" id="7492803at2759"/>
<feature type="compositionally biased region" description="Low complexity" evidence="1">
    <location>
        <begin position="74"/>
        <end position="93"/>
    </location>
</feature>
<gene>
    <name evidence="2" type="ORF">PMACD_LOCUS9841</name>
</gene>
<sequence length="151" mass="15333">MGGPSVGPPMHDPHEPSGPRPMPQGALAPAPYKRTSGPSHGGGGLGEHLNAKPPADPYAAPSYTSNSYQGGSYSSPAPAPASTGYNSGYGSNYGYSTGQGGYENYSYSNSGGAGDAGYGASEPAYTAQEYDSTIRARILIPTITSLIIILN</sequence>
<evidence type="ECO:0000313" key="2">
    <source>
        <dbReference type="EMBL" id="CAF4883746.1"/>
    </source>
</evidence>
<feature type="compositionally biased region" description="Polar residues" evidence="1">
    <location>
        <begin position="62"/>
        <end position="73"/>
    </location>
</feature>
<keyword evidence="3" id="KW-1185">Reference proteome</keyword>